<sequence>MVSYHRVRSETVEHGAVVLMSVGELRFQEVWDGSGVRTSDPRPGCPSPCRVQRGSAATCTSSQSGSRGIRCNANSKYTLMLKREQLEFIIDLLSISSVPP</sequence>
<gene>
    <name evidence="1" type="ORF">EYF80_050063</name>
</gene>
<name>A0A4Z2FFQ1_9TELE</name>
<dbReference type="AlphaFoldDB" id="A0A4Z2FFQ1"/>
<keyword evidence="2" id="KW-1185">Reference proteome</keyword>
<reference evidence="1 2" key="1">
    <citation type="submission" date="2019-03" db="EMBL/GenBank/DDBJ databases">
        <title>First draft genome of Liparis tanakae, snailfish: a comprehensive survey of snailfish specific genes.</title>
        <authorList>
            <person name="Kim W."/>
            <person name="Song I."/>
            <person name="Jeong J.-H."/>
            <person name="Kim D."/>
            <person name="Kim S."/>
            <person name="Ryu S."/>
            <person name="Song J.Y."/>
            <person name="Lee S.K."/>
        </authorList>
    </citation>
    <scope>NUCLEOTIDE SEQUENCE [LARGE SCALE GENOMIC DNA]</scope>
    <source>
        <tissue evidence="1">Muscle</tissue>
    </source>
</reference>
<proteinExistence type="predicted"/>
<dbReference type="EMBL" id="SRLO01001250">
    <property type="protein sequence ID" value="TNN39771.1"/>
    <property type="molecule type" value="Genomic_DNA"/>
</dbReference>
<organism evidence="1 2">
    <name type="scientific">Liparis tanakae</name>
    <name type="common">Tanaka's snailfish</name>
    <dbReference type="NCBI Taxonomy" id="230148"/>
    <lineage>
        <taxon>Eukaryota</taxon>
        <taxon>Metazoa</taxon>
        <taxon>Chordata</taxon>
        <taxon>Craniata</taxon>
        <taxon>Vertebrata</taxon>
        <taxon>Euteleostomi</taxon>
        <taxon>Actinopterygii</taxon>
        <taxon>Neopterygii</taxon>
        <taxon>Teleostei</taxon>
        <taxon>Neoteleostei</taxon>
        <taxon>Acanthomorphata</taxon>
        <taxon>Eupercaria</taxon>
        <taxon>Perciformes</taxon>
        <taxon>Cottioidei</taxon>
        <taxon>Cottales</taxon>
        <taxon>Liparidae</taxon>
        <taxon>Liparis</taxon>
    </lineage>
</organism>
<accession>A0A4Z2FFQ1</accession>
<protein>
    <submittedName>
        <fullName evidence="1">Uncharacterized protein</fullName>
    </submittedName>
</protein>
<comment type="caution">
    <text evidence="1">The sequence shown here is derived from an EMBL/GenBank/DDBJ whole genome shotgun (WGS) entry which is preliminary data.</text>
</comment>
<evidence type="ECO:0000313" key="1">
    <source>
        <dbReference type="EMBL" id="TNN39771.1"/>
    </source>
</evidence>
<evidence type="ECO:0000313" key="2">
    <source>
        <dbReference type="Proteomes" id="UP000314294"/>
    </source>
</evidence>
<dbReference type="Proteomes" id="UP000314294">
    <property type="component" value="Unassembled WGS sequence"/>
</dbReference>